<evidence type="ECO:0000313" key="1">
    <source>
        <dbReference type="EMBL" id="CAG8641957.1"/>
    </source>
</evidence>
<protein>
    <submittedName>
        <fullName evidence="1">10419_t:CDS:1</fullName>
    </submittedName>
</protein>
<feature type="non-terminal residue" evidence="1">
    <location>
        <position position="65"/>
    </location>
</feature>
<name>A0ACA9N8N9_9GLOM</name>
<sequence length="65" mass="7585">MAYIGVYRHRSRGDLSHKWVEQTDARPADHLRDPPSIWKEHTMARATVYTARCSFHLSKIPDIHA</sequence>
<dbReference type="EMBL" id="CAJVPT010019539">
    <property type="protein sequence ID" value="CAG8641957.1"/>
    <property type="molecule type" value="Genomic_DNA"/>
</dbReference>
<comment type="caution">
    <text evidence="1">The sequence shown here is derived from an EMBL/GenBank/DDBJ whole genome shotgun (WGS) entry which is preliminary data.</text>
</comment>
<proteinExistence type="predicted"/>
<gene>
    <name evidence="1" type="ORF">ACOLOM_LOCUS7969</name>
</gene>
<organism evidence="1 2">
    <name type="scientific">Acaulospora colombiana</name>
    <dbReference type="NCBI Taxonomy" id="27376"/>
    <lineage>
        <taxon>Eukaryota</taxon>
        <taxon>Fungi</taxon>
        <taxon>Fungi incertae sedis</taxon>
        <taxon>Mucoromycota</taxon>
        <taxon>Glomeromycotina</taxon>
        <taxon>Glomeromycetes</taxon>
        <taxon>Diversisporales</taxon>
        <taxon>Acaulosporaceae</taxon>
        <taxon>Acaulospora</taxon>
    </lineage>
</organism>
<reference evidence="1" key="1">
    <citation type="submission" date="2021-06" db="EMBL/GenBank/DDBJ databases">
        <authorList>
            <person name="Kallberg Y."/>
            <person name="Tangrot J."/>
            <person name="Rosling A."/>
        </authorList>
    </citation>
    <scope>NUCLEOTIDE SEQUENCE</scope>
    <source>
        <strain evidence="1">CL356</strain>
    </source>
</reference>
<evidence type="ECO:0000313" key="2">
    <source>
        <dbReference type="Proteomes" id="UP000789525"/>
    </source>
</evidence>
<accession>A0ACA9N8N9</accession>
<dbReference type="Proteomes" id="UP000789525">
    <property type="component" value="Unassembled WGS sequence"/>
</dbReference>
<keyword evidence="2" id="KW-1185">Reference proteome</keyword>